<protein>
    <recommendedName>
        <fullName evidence="3">DUF3575 domain-containing protein</fullName>
    </recommendedName>
</protein>
<name>A0A2S7WCG8_9FLAO</name>
<dbReference type="AlphaFoldDB" id="A0A2S7WCG8"/>
<dbReference type="Proteomes" id="UP000237608">
    <property type="component" value="Unassembled WGS sequence"/>
</dbReference>
<sequence length="165" mass="18345">MKKLFFAFTLCISSLGFSQQEIKLDVADALIIRSLEFSYEKYLSEESSIGVSALFNLSKQDVGFRYNENTMITPYYRHYFTTSADWNFFGEGFVGINSGKKETIKDSGNYDISYTDGALGVAVGMKYIAKGGLVIDVYGGLGRNLFGSDSPVIVPRLGLNVGWRF</sequence>
<dbReference type="OrthoDB" id="768080at2"/>
<evidence type="ECO:0000313" key="2">
    <source>
        <dbReference type="Proteomes" id="UP000237608"/>
    </source>
</evidence>
<gene>
    <name evidence="1" type="ORF">BTO13_08725</name>
</gene>
<evidence type="ECO:0000313" key="1">
    <source>
        <dbReference type="EMBL" id="PQJ75320.1"/>
    </source>
</evidence>
<keyword evidence="2" id="KW-1185">Reference proteome</keyword>
<dbReference type="EMBL" id="MSCL01000001">
    <property type="protein sequence ID" value="PQJ75320.1"/>
    <property type="molecule type" value="Genomic_DNA"/>
</dbReference>
<proteinExistence type="predicted"/>
<comment type="caution">
    <text evidence="1">The sequence shown here is derived from an EMBL/GenBank/DDBJ whole genome shotgun (WGS) entry which is preliminary data.</text>
</comment>
<evidence type="ECO:0008006" key="3">
    <source>
        <dbReference type="Google" id="ProtNLM"/>
    </source>
</evidence>
<organism evidence="1 2">
    <name type="scientific">Polaribacter gangjinensis</name>
    <dbReference type="NCBI Taxonomy" id="574710"/>
    <lineage>
        <taxon>Bacteria</taxon>
        <taxon>Pseudomonadati</taxon>
        <taxon>Bacteroidota</taxon>
        <taxon>Flavobacteriia</taxon>
        <taxon>Flavobacteriales</taxon>
        <taxon>Flavobacteriaceae</taxon>
    </lineage>
</organism>
<reference evidence="1 2" key="1">
    <citation type="submission" date="2016-12" db="EMBL/GenBank/DDBJ databases">
        <title>Trade-off between light-utilization and light-protection in marine flavobacteria.</title>
        <authorList>
            <person name="Kumagai Y."/>
            <person name="Yoshizawa S."/>
            <person name="Kogure K."/>
            <person name="Iwasaki W."/>
        </authorList>
    </citation>
    <scope>NUCLEOTIDE SEQUENCE [LARGE SCALE GENOMIC DNA]</scope>
    <source>
        <strain evidence="1 2">KCTC 22729</strain>
    </source>
</reference>
<accession>A0A2S7WCG8</accession>
<dbReference type="RefSeq" id="WP_105046460.1">
    <property type="nucleotide sequence ID" value="NZ_CP150662.1"/>
</dbReference>